<comment type="caution">
    <text evidence="6">The sequence shown here is derived from an EMBL/GenBank/DDBJ whole genome shotgun (WGS) entry which is preliminary data.</text>
</comment>
<keyword evidence="1" id="KW-0677">Repeat</keyword>
<dbReference type="SMART" id="SM00382">
    <property type="entry name" value="AAA"/>
    <property type="match status" value="2"/>
</dbReference>
<feature type="domain" description="ABC transporter" evidence="5">
    <location>
        <begin position="22"/>
        <end position="281"/>
    </location>
</feature>
<dbReference type="PANTHER" id="PTHR42855">
    <property type="entry name" value="ABC TRANSPORTER ATP-BINDING SUBUNIT"/>
    <property type="match status" value="1"/>
</dbReference>
<dbReference type="FunFam" id="3.40.50.300:FF:000011">
    <property type="entry name" value="Putative ABC transporter ATP-binding component"/>
    <property type="match status" value="1"/>
</dbReference>
<dbReference type="InterPro" id="IPR051309">
    <property type="entry name" value="ABCF_ATPase"/>
</dbReference>
<dbReference type="GO" id="GO:0003677">
    <property type="term" value="F:DNA binding"/>
    <property type="evidence" value="ECO:0007669"/>
    <property type="project" value="InterPro"/>
</dbReference>
<organism evidence="6 7">
    <name type="scientific">Bacillus cereus</name>
    <dbReference type="NCBI Taxonomy" id="1396"/>
    <lineage>
        <taxon>Bacteria</taxon>
        <taxon>Bacillati</taxon>
        <taxon>Bacillota</taxon>
        <taxon>Bacilli</taxon>
        <taxon>Bacillales</taxon>
        <taxon>Bacillaceae</taxon>
        <taxon>Bacillus</taxon>
        <taxon>Bacillus cereus group</taxon>
    </lineage>
</organism>
<evidence type="ECO:0000259" key="5">
    <source>
        <dbReference type="PROSITE" id="PS50893"/>
    </source>
</evidence>
<dbReference type="GO" id="GO:0005524">
    <property type="term" value="F:ATP binding"/>
    <property type="evidence" value="ECO:0007669"/>
    <property type="project" value="UniProtKB-KW"/>
</dbReference>
<dbReference type="InterPro" id="IPR037118">
    <property type="entry name" value="Val-tRNA_synth_C_sf"/>
</dbReference>
<evidence type="ECO:0000256" key="1">
    <source>
        <dbReference type="ARBA" id="ARBA00022737"/>
    </source>
</evidence>
<dbReference type="PROSITE" id="PS50893">
    <property type="entry name" value="ABC_TRANSPORTER_2"/>
    <property type="match status" value="2"/>
</dbReference>
<dbReference type="Gene3D" id="1.10.287.380">
    <property type="entry name" value="Valyl-tRNA synthetase, C-terminal domain"/>
    <property type="match status" value="1"/>
</dbReference>
<evidence type="ECO:0000256" key="2">
    <source>
        <dbReference type="ARBA" id="ARBA00022741"/>
    </source>
</evidence>
<evidence type="ECO:0000313" key="7">
    <source>
        <dbReference type="Proteomes" id="UP000220006"/>
    </source>
</evidence>
<dbReference type="PANTHER" id="PTHR42855:SF2">
    <property type="entry name" value="DRUG RESISTANCE ABC TRANSPORTER,ATP-BINDING PROTEIN"/>
    <property type="match status" value="1"/>
</dbReference>
<protein>
    <submittedName>
        <fullName evidence="6">ABC transporter ATP-binding protein</fullName>
    </submittedName>
</protein>
<dbReference type="AlphaFoldDB" id="A0A2A7HTB5"/>
<dbReference type="InterPro" id="IPR003593">
    <property type="entry name" value="AAA+_ATPase"/>
</dbReference>
<accession>A0A2A7HTB5</accession>
<dbReference type="GO" id="GO:0016887">
    <property type="term" value="F:ATP hydrolysis activity"/>
    <property type="evidence" value="ECO:0007669"/>
    <property type="project" value="InterPro"/>
</dbReference>
<dbReference type="InterPro" id="IPR032781">
    <property type="entry name" value="ABC_tran_Xtn"/>
</dbReference>
<dbReference type="Pfam" id="PF12848">
    <property type="entry name" value="ABC_tran_Xtn"/>
    <property type="match status" value="1"/>
</dbReference>
<feature type="coiled-coil region" evidence="4">
    <location>
        <begin position="593"/>
        <end position="620"/>
    </location>
</feature>
<dbReference type="InterPro" id="IPR017871">
    <property type="entry name" value="ABC_transporter-like_CS"/>
</dbReference>
<evidence type="ECO:0000313" key="6">
    <source>
        <dbReference type="EMBL" id="PEC19895.1"/>
    </source>
</evidence>
<dbReference type="Gene3D" id="3.40.50.300">
    <property type="entry name" value="P-loop containing nucleotide triphosphate hydrolases"/>
    <property type="match status" value="2"/>
</dbReference>
<reference evidence="6 7" key="1">
    <citation type="submission" date="2017-09" db="EMBL/GenBank/DDBJ databases">
        <title>Large-scale bioinformatics analysis of Bacillus genomes uncovers conserved roles of natural products in bacterial physiology.</title>
        <authorList>
            <consortium name="Agbiome Team Llc"/>
            <person name="Bleich R.M."/>
            <person name="Grubbs K.J."/>
            <person name="Santa Maria K.C."/>
            <person name="Allen S.E."/>
            <person name="Farag S."/>
            <person name="Shank E.A."/>
            <person name="Bowers A."/>
        </authorList>
    </citation>
    <scope>NUCLEOTIDE SEQUENCE [LARGE SCALE GENOMIC DNA]</scope>
    <source>
        <strain evidence="6 7">AFS096845</strain>
    </source>
</reference>
<dbReference type="FunFam" id="3.40.50.300:FF:000309">
    <property type="entry name" value="ABC transporter ATP-binding protein"/>
    <property type="match status" value="1"/>
</dbReference>
<dbReference type="InterPro" id="IPR027417">
    <property type="entry name" value="P-loop_NTPase"/>
</dbReference>
<feature type="domain" description="ABC transporter" evidence="5">
    <location>
        <begin position="349"/>
        <end position="563"/>
    </location>
</feature>
<dbReference type="InterPro" id="IPR032524">
    <property type="entry name" value="ABC_tran_C"/>
</dbReference>
<dbReference type="Pfam" id="PF00005">
    <property type="entry name" value="ABC_tran"/>
    <property type="match status" value="2"/>
</dbReference>
<dbReference type="SUPFAM" id="SSF52540">
    <property type="entry name" value="P-loop containing nucleoside triphosphate hydrolases"/>
    <property type="match status" value="2"/>
</dbReference>
<dbReference type="PROSITE" id="PS00211">
    <property type="entry name" value="ABC_TRANSPORTER_1"/>
    <property type="match status" value="2"/>
</dbReference>
<dbReference type="EMBL" id="NVLK01000056">
    <property type="protein sequence ID" value="PEC19895.1"/>
    <property type="molecule type" value="Genomic_DNA"/>
</dbReference>
<dbReference type="InterPro" id="IPR003439">
    <property type="entry name" value="ABC_transporter-like_ATP-bd"/>
</dbReference>
<gene>
    <name evidence="6" type="ORF">COM96_22620</name>
</gene>
<keyword evidence="3 6" id="KW-0067">ATP-binding</keyword>
<keyword evidence="2" id="KW-0547">Nucleotide-binding</keyword>
<evidence type="ECO:0000256" key="3">
    <source>
        <dbReference type="ARBA" id="ARBA00022840"/>
    </source>
</evidence>
<sequence>MIEKYKHGKVKKLFEVKTLILLQVNGLSKLYGAETILANIKLEVQTKDRIALVGRNGAGKSTLLKIIAGELSHDGGEIIKPKDVSMGYLAQNTGLETSLTIWDEMLTVFTHLQQMETKLRRLEQEMGKEENFSNAATYEKLLADYDQLQLDYKDQGGYQYEADIRSILSGLGFPVETHQTTISTLSGGQKTRLALGKLLLTKPDLLILDEPTNHLDIETLTWLEQYLQGYPGAILIVSHDRYFLDKLVTQVYEISNKESRRFVGNYSKYLDLKSALYEQEMKRYEKQQDEIAKLEDFVQKNIARASTTKRAQSRRKQLDRMELLTRPLGDSKSASFHFDIEKQSGNDVLQVKDATIGYDGEPIIEHVTMRLTRGDSVALVGPNGIGKSTLLKSIVNKLQLLHGDVAFGSNVSVGYYDQEQANLTSSKRVLNELWDEYPLQPEKEIRTILGNFLFTGDDVLKPVSSLSGGQKARLALAKLMMQKSNLLILDEPTNHLDLNSKEILENALIDYPGTLLFVSHDRYFINRVTTTVIELSTEGAQEYLGDYDYYVEKKNEMIERAELEQQENDTPVQKVVAQEKLNYLEEKERKKLERQRTRKIEELEQNIVEFEEEIATLEDQLCLPEIYADYEKTSEITTKKQTLQEQLEACMAEWEELHL</sequence>
<keyword evidence="4" id="KW-0175">Coiled coil</keyword>
<dbReference type="CDD" id="cd03221">
    <property type="entry name" value="ABCF_EF-3"/>
    <property type="match status" value="2"/>
</dbReference>
<dbReference type="Pfam" id="PF16326">
    <property type="entry name" value="ABC_tran_CTD"/>
    <property type="match status" value="1"/>
</dbReference>
<name>A0A2A7HTB5_BACCE</name>
<dbReference type="Proteomes" id="UP000220006">
    <property type="component" value="Unassembled WGS sequence"/>
</dbReference>
<proteinExistence type="predicted"/>
<evidence type="ECO:0000256" key="4">
    <source>
        <dbReference type="SAM" id="Coils"/>
    </source>
</evidence>